<dbReference type="AlphaFoldDB" id="X1DQQ4"/>
<comment type="subcellular location">
    <subcellularLocation>
        <location evidence="1">Cell membrane</location>
        <topology evidence="1">Multi-pass membrane protein</topology>
    </subcellularLocation>
</comment>
<keyword evidence="5 7" id="KW-1133">Transmembrane helix</keyword>
<feature type="transmembrane region" description="Helical" evidence="7">
    <location>
        <begin position="36"/>
        <end position="63"/>
    </location>
</feature>
<evidence type="ECO:0008006" key="9">
    <source>
        <dbReference type="Google" id="ProtNLM"/>
    </source>
</evidence>
<proteinExistence type="predicted"/>
<keyword evidence="2" id="KW-0813">Transport</keyword>
<keyword evidence="6 7" id="KW-0472">Membrane</keyword>
<reference evidence="8" key="1">
    <citation type="journal article" date="2014" name="Front. Microbiol.">
        <title>High frequency of phylogenetically diverse reductive dehalogenase-homologous genes in deep subseafloor sedimentary metagenomes.</title>
        <authorList>
            <person name="Kawai M."/>
            <person name="Futagami T."/>
            <person name="Toyoda A."/>
            <person name="Takaki Y."/>
            <person name="Nishi S."/>
            <person name="Hori S."/>
            <person name="Arai W."/>
            <person name="Tsubouchi T."/>
            <person name="Morono Y."/>
            <person name="Uchiyama I."/>
            <person name="Ito T."/>
            <person name="Fujiyama A."/>
            <person name="Inagaki F."/>
            <person name="Takami H."/>
        </authorList>
    </citation>
    <scope>NUCLEOTIDE SEQUENCE</scope>
    <source>
        <strain evidence="8">Expedition CK06-06</strain>
    </source>
</reference>
<evidence type="ECO:0000256" key="1">
    <source>
        <dbReference type="ARBA" id="ARBA00004651"/>
    </source>
</evidence>
<dbReference type="InterPro" id="IPR018043">
    <property type="entry name" value="Na/Gal_symport_CS"/>
</dbReference>
<comment type="caution">
    <text evidence="8">The sequence shown here is derived from an EMBL/GenBank/DDBJ whole genome shotgun (WGS) entry which is preliminary data.</text>
</comment>
<evidence type="ECO:0000256" key="3">
    <source>
        <dbReference type="ARBA" id="ARBA00022475"/>
    </source>
</evidence>
<accession>X1DQQ4</accession>
<dbReference type="PROSITE" id="PS00872">
    <property type="entry name" value="NA_GALACTOSIDE_SYMP"/>
    <property type="match status" value="1"/>
</dbReference>
<dbReference type="Pfam" id="PF13347">
    <property type="entry name" value="MFS_2"/>
    <property type="match status" value="1"/>
</dbReference>
<dbReference type="InterPro" id="IPR039672">
    <property type="entry name" value="MFS_2"/>
</dbReference>
<dbReference type="Gene3D" id="1.20.1250.20">
    <property type="entry name" value="MFS general substrate transporter like domains"/>
    <property type="match status" value="1"/>
</dbReference>
<evidence type="ECO:0000256" key="2">
    <source>
        <dbReference type="ARBA" id="ARBA00022448"/>
    </source>
</evidence>
<keyword evidence="3" id="KW-1003">Cell membrane</keyword>
<keyword evidence="4 7" id="KW-0812">Transmembrane</keyword>
<dbReference type="InterPro" id="IPR036259">
    <property type="entry name" value="MFS_trans_sf"/>
</dbReference>
<dbReference type="EMBL" id="BART01033426">
    <property type="protein sequence ID" value="GAH07319.1"/>
    <property type="molecule type" value="Genomic_DNA"/>
</dbReference>
<dbReference type="GO" id="GO:0006814">
    <property type="term" value="P:sodium ion transport"/>
    <property type="evidence" value="ECO:0007669"/>
    <property type="project" value="InterPro"/>
</dbReference>
<dbReference type="GO" id="GO:0015293">
    <property type="term" value="F:symporter activity"/>
    <property type="evidence" value="ECO:0007669"/>
    <property type="project" value="InterPro"/>
</dbReference>
<evidence type="ECO:0000256" key="5">
    <source>
        <dbReference type="ARBA" id="ARBA00022989"/>
    </source>
</evidence>
<sequence length="106" mass="12313">MSKNNIEKDEKFSTKFAIAYNIGQFPDQLSYQTFTFLIFTFYFTVVIKEVLPITIGFIIWSIWNAINDPLMGALSDRTKTRWGKRKPYIIAGLGPLCIINERKKII</sequence>
<evidence type="ECO:0000313" key="8">
    <source>
        <dbReference type="EMBL" id="GAH07319.1"/>
    </source>
</evidence>
<evidence type="ECO:0000256" key="7">
    <source>
        <dbReference type="SAM" id="Phobius"/>
    </source>
</evidence>
<gene>
    <name evidence="8" type="ORF">S01H4_57451</name>
</gene>
<name>X1DQQ4_9ZZZZ</name>
<evidence type="ECO:0000256" key="4">
    <source>
        <dbReference type="ARBA" id="ARBA00022692"/>
    </source>
</evidence>
<dbReference type="PANTHER" id="PTHR11328:SF24">
    <property type="entry name" value="MAJOR FACILITATOR SUPERFAMILY (MFS) PROFILE DOMAIN-CONTAINING PROTEIN"/>
    <property type="match status" value="1"/>
</dbReference>
<dbReference type="PANTHER" id="PTHR11328">
    <property type="entry name" value="MAJOR FACILITATOR SUPERFAMILY DOMAIN-CONTAINING PROTEIN"/>
    <property type="match status" value="1"/>
</dbReference>
<organism evidence="8">
    <name type="scientific">marine sediment metagenome</name>
    <dbReference type="NCBI Taxonomy" id="412755"/>
    <lineage>
        <taxon>unclassified sequences</taxon>
        <taxon>metagenomes</taxon>
        <taxon>ecological metagenomes</taxon>
    </lineage>
</organism>
<dbReference type="GO" id="GO:0008643">
    <property type="term" value="P:carbohydrate transport"/>
    <property type="evidence" value="ECO:0007669"/>
    <property type="project" value="InterPro"/>
</dbReference>
<evidence type="ECO:0000256" key="6">
    <source>
        <dbReference type="ARBA" id="ARBA00023136"/>
    </source>
</evidence>
<dbReference type="GO" id="GO:0005886">
    <property type="term" value="C:plasma membrane"/>
    <property type="evidence" value="ECO:0007669"/>
    <property type="project" value="UniProtKB-SubCell"/>
</dbReference>
<protein>
    <recommendedName>
        <fullName evidence="9">Major facilitator superfamily (MFS) profile domain-containing protein</fullName>
    </recommendedName>
</protein>